<dbReference type="Proteomes" id="UP000032142">
    <property type="component" value="Unassembled WGS sequence"/>
</dbReference>
<dbReference type="EMBL" id="KN408476">
    <property type="protein sequence ID" value="KHG17533.1"/>
    <property type="molecule type" value="Genomic_DNA"/>
</dbReference>
<evidence type="ECO:0000256" key="1">
    <source>
        <dbReference type="SAM" id="Phobius"/>
    </source>
</evidence>
<evidence type="ECO:0000313" key="3">
    <source>
        <dbReference type="Proteomes" id="UP000032142"/>
    </source>
</evidence>
<protein>
    <submittedName>
        <fullName evidence="2">CD109 antigen</fullName>
    </submittedName>
</protein>
<reference evidence="3" key="1">
    <citation type="submission" date="2014-09" db="EMBL/GenBank/DDBJ databases">
        <authorList>
            <person name="Mudge J."/>
            <person name="Ramaraj T."/>
            <person name="Lindquist I.E."/>
            <person name="Bharti A.K."/>
            <person name="Sundararajan A."/>
            <person name="Cameron C.T."/>
            <person name="Woodward J.E."/>
            <person name="May G.D."/>
            <person name="Brubaker C."/>
            <person name="Broadhvest J."/>
            <person name="Wilkins T.A."/>
        </authorList>
    </citation>
    <scope>NUCLEOTIDE SEQUENCE</scope>
    <source>
        <strain evidence="3">cv. AKA8401</strain>
    </source>
</reference>
<keyword evidence="3" id="KW-1185">Reference proteome</keyword>
<dbReference type="AlphaFoldDB" id="A0A0B0NSL2"/>
<name>A0A0B0NSL2_GOSAR</name>
<keyword evidence="1" id="KW-0812">Transmembrane</keyword>
<keyword evidence="1" id="KW-0472">Membrane</keyword>
<gene>
    <name evidence="2" type="ORF">F383_22863</name>
</gene>
<evidence type="ECO:0000313" key="2">
    <source>
        <dbReference type="EMBL" id="KHG17533.1"/>
    </source>
</evidence>
<feature type="transmembrane region" description="Helical" evidence="1">
    <location>
        <begin position="16"/>
        <end position="36"/>
    </location>
</feature>
<accession>A0A0B0NSL2</accession>
<feature type="transmembrane region" description="Helical" evidence="1">
    <location>
        <begin position="48"/>
        <end position="66"/>
    </location>
</feature>
<organism evidence="2 3">
    <name type="scientific">Gossypium arboreum</name>
    <name type="common">Tree cotton</name>
    <name type="synonym">Gossypium nanking</name>
    <dbReference type="NCBI Taxonomy" id="29729"/>
    <lineage>
        <taxon>Eukaryota</taxon>
        <taxon>Viridiplantae</taxon>
        <taxon>Streptophyta</taxon>
        <taxon>Embryophyta</taxon>
        <taxon>Tracheophyta</taxon>
        <taxon>Spermatophyta</taxon>
        <taxon>Magnoliopsida</taxon>
        <taxon>eudicotyledons</taxon>
        <taxon>Gunneridae</taxon>
        <taxon>Pentapetalae</taxon>
        <taxon>rosids</taxon>
        <taxon>malvids</taxon>
        <taxon>Malvales</taxon>
        <taxon>Malvaceae</taxon>
        <taxon>Malvoideae</taxon>
        <taxon>Gossypium</taxon>
    </lineage>
</organism>
<sequence length="67" mass="7998">MCHRYYFFALPTTWEFWFHLAGFLIVPAPLYLLMQLCESSAFGSHHSVHLFFAFLTRLVNLCRLWLS</sequence>
<keyword evidence="1" id="KW-1133">Transmembrane helix</keyword>
<proteinExistence type="predicted"/>